<feature type="transmembrane region" description="Helical" evidence="1">
    <location>
        <begin position="627"/>
        <end position="649"/>
    </location>
</feature>
<evidence type="ECO:0000313" key="2">
    <source>
        <dbReference type="EMBL" id="KAK2195036.1"/>
    </source>
</evidence>
<feature type="transmembrane region" description="Helical" evidence="1">
    <location>
        <begin position="127"/>
        <end position="146"/>
    </location>
</feature>
<keyword evidence="3" id="KW-1185">Reference proteome</keyword>
<feature type="transmembrane region" description="Helical" evidence="1">
    <location>
        <begin position="461"/>
        <end position="483"/>
    </location>
</feature>
<name>A0AAD9PI94_9APIC</name>
<dbReference type="GeneID" id="94337792"/>
<feature type="transmembrane region" description="Helical" evidence="1">
    <location>
        <begin position="234"/>
        <end position="254"/>
    </location>
</feature>
<gene>
    <name evidence="2" type="ORF">BdWA1_003495</name>
</gene>
<comment type="caution">
    <text evidence="2">The sequence shown here is derived from an EMBL/GenBank/DDBJ whole genome shotgun (WGS) entry which is preliminary data.</text>
</comment>
<feature type="transmembrane region" description="Helical" evidence="1">
    <location>
        <begin position="99"/>
        <end position="121"/>
    </location>
</feature>
<dbReference type="AlphaFoldDB" id="A0AAD9PI94"/>
<feature type="transmembrane region" description="Helical" evidence="1">
    <location>
        <begin position="351"/>
        <end position="372"/>
    </location>
</feature>
<dbReference type="RefSeq" id="XP_067801879.1">
    <property type="nucleotide sequence ID" value="XM_067948505.1"/>
</dbReference>
<protein>
    <submittedName>
        <fullName evidence="2">Uncharacterized protein</fullName>
    </submittedName>
</protein>
<sequence>MMNVYLDGSEFALKRFEVSSSKVSVFIASVQSVRSLATLLALVVGVILILIGDNFLSGDSKKWFHKAGAILSAFLLTLFAFLQLIFFCSSHGHQYVVRYFWLHVFSGFCIGLLLIYPFHFFGTHSHFLSYGLQITGAFTSILHYILKRVLNSLQLDINFWLIAIHLFVVFLVAYLGFVVFSAAVLLKDQKNGSGSSGSSSGSSSQGFAVFVFLSFLVVLLILTILLFQAGHGTAAFFLFCVGFVSVVVVTYVVLLQSEEASSAAVSAAVIIPTILAILSGLLILYGFMFWGVIMFCVGFVSVVVVTYVVLLQSEEASSAQSAAVFAAVIIPTFLAILSGLLILYGFMFWGVIMFIAALLTFIVLTAAVVGFPSDPSKALGASVLLLILVVLMFLTILLFQADHGTVAVLLLLVGLGTFIFVSFALKGQASGSSGGSSSSDGSTQTDPRTLLDLFKLGAQAAWAPITMAVVAMAFEFVIYPVICPILTVESSKHHTILLWSLIVETFSGTMVFILCDKSDIKKPWVQGDANGVGSGSGTQYPRQYYHLLWFLFIPYFGLGIMFLWALHHPNSGFSNALKFGVWGGILTCVYYFFVENLVNIGFGCVYDHAEKGAQGSASKVEDNHSKAAGYVMNFTNFLTNSFSVIFGFLMKAHLANYLNCSRKLAEGHVFPTASMNGFRSCWFWFSCASSGAWKNFISLFSLDIKEMLLS</sequence>
<organism evidence="2 3">
    <name type="scientific">Babesia duncani</name>
    <dbReference type="NCBI Taxonomy" id="323732"/>
    <lineage>
        <taxon>Eukaryota</taxon>
        <taxon>Sar</taxon>
        <taxon>Alveolata</taxon>
        <taxon>Apicomplexa</taxon>
        <taxon>Aconoidasida</taxon>
        <taxon>Piroplasmida</taxon>
        <taxon>Babesiidae</taxon>
        <taxon>Babesia</taxon>
    </lineage>
</organism>
<feature type="transmembrane region" description="Helical" evidence="1">
    <location>
        <begin position="576"/>
        <end position="593"/>
    </location>
</feature>
<feature type="transmembrane region" description="Helical" evidence="1">
    <location>
        <begin position="378"/>
        <end position="399"/>
    </location>
</feature>
<reference evidence="2" key="1">
    <citation type="journal article" date="2023" name="Nat. Microbiol.">
        <title>Babesia duncani multi-omics identifies virulence factors and drug targets.</title>
        <authorList>
            <person name="Singh P."/>
            <person name="Lonardi S."/>
            <person name="Liang Q."/>
            <person name="Vydyam P."/>
            <person name="Khabirova E."/>
            <person name="Fang T."/>
            <person name="Gihaz S."/>
            <person name="Thekkiniath J."/>
            <person name="Munshi M."/>
            <person name="Abel S."/>
            <person name="Ciampossin L."/>
            <person name="Batugedara G."/>
            <person name="Gupta M."/>
            <person name="Lu X.M."/>
            <person name="Lenz T."/>
            <person name="Chakravarty S."/>
            <person name="Cornillot E."/>
            <person name="Hu Y."/>
            <person name="Ma W."/>
            <person name="Gonzalez L.M."/>
            <person name="Sanchez S."/>
            <person name="Estrada K."/>
            <person name="Sanchez-Flores A."/>
            <person name="Montero E."/>
            <person name="Harb O.S."/>
            <person name="Le Roch K.G."/>
            <person name="Mamoun C.B."/>
        </authorList>
    </citation>
    <scope>NUCLEOTIDE SEQUENCE</scope>
    <source>
        <strain evidence="2">WA1</strain>
    </source>
</reference>
<feature type="transmembrane region" description="Helical" evidence="1">
    <location>
        <begin position="206"/>
        <end position="227"/>
    </location>
</feature>
<proteinExistence type="predicted"/>
<evidence type="ECO:0000256" key="1">
    <source>
        <dbReference type="SAM" id="Phobius"/>
    </source>
</evidence>
<keyword evidence="1" id="KW-0472">Membrane</keyword>
<feature type="transmembrane region" description="Helical" evidence="1">
    <location>
        <begin position="63"/>
        <end position="87"/>
    </location>
</feature>
<dbReference type="KEGG" id="bdw:94337792"/>
<keyword evidence="1" id="KW-1133">Transmembrane helix</keyword>
<feature type="transmembrane region" description="Helical" evidence="1">
    <location>
        <begin position="406"/>
        <end position="425"/>
    </location>
</feature>
<dbReference type="EMBL" id="JALLKP010000007">
    <property type="protein sequence ID" value="KAK2195036.1"/>
    <property type="molecule type" value="Genomic_DNA"/>
</dbReference>
<feature type="transmembrane region" description="Helical" evidence="1">
    <location>
        <begin position="260"/>
        <end position="285"/>
    </location>
</feature>
<accession>A0AAD9PI94</accession>
<feature type="transmembrane region" description="Helical" evidence="1">
    <location>
        <begin position="292"/>
        <end position="310"/>
    </location>
</feature>
<feature type="transmembrane region" description="Helical" evidence="1">
    <location>
        <begin position="495"/>
        <end position="514"/>
    </location>
</feature>
<evidence type="ECO:0000313" key="3">
    <source>
        <dbReference type="Proteomes" id="UP001214638"/>
    </source>
</evidence>
<feature type="transmembrane region" description="Helical" evidence="1">
    <location>
        <begin position="322"/>
        <end position="344"/>
    </location>
</feature>
<dbReference type="Proteomes" id="UP001214638">
    <property type="component" value="Unassembled WGS sequence"/>
</dbReference>
<keyword evidence="1" id="KW-0812">Transmembrane</keyword>
<feature type="transmembrane region" description="Helical" evidence="1">
    <location>
        <begin position="23"/>
        <end position="51"/>
    </location>
</feature>
<feature type="transmembrane region" description="Helical" evidence="1">
    <location>
        <begin position="158"/>
        <end position="186"/>
    </location>
</feature>
<feature type="transmembrane region" description="Helical" evidence="1">
    <location>
        <begin position="544"/>
        <end position="564"/>
    </location>
</feature>